<feature type="transmembrane region" description="Helical" evidence="8">
    <location>
        <begin position="123"/>
        <end position="145"/>
    </location>
</feature>
<evidence type="ECO:0000256" key="1">
    <source>
        <dbReference type="ARBA" id="ARBA00004651"/>
    </source>
</evidence>
<dbReference type="PANTHER" id="PTHR21143:SF104">
    <property type="entry name" value="GUSTATORY RECEPTOR 8A-RELATED"/>
    <property type="match status" value="1"/>
</dbReference>
<comment type="similarity">
    <text evidence="8">Belongs to the insect chemoreceptor superfamily. Gustatory receptor (GR) family.</text>
</comment>
<accession>A0A6P7F9U5</accession>
<evidence type="ECO:0000256" key="3">
    <source>
        <dbReference type="ARBA" id="ARBA00022692"/>
    </source>
</evidence>
<evidence type="ECO:0000256" key="8">
    <source>
        <dbReference type="RuleBase" id="RU363108"/>
    </source>
</evidence>
<dbReference type="AlphaFoldDB" id="A0A6P7F9U5"/>
<dbReference type="GO" id="GO:0030425">
    <property type="term" value="C:dendrite"/>
    <property type="evidence" value="ECO:0007669"/>
    <property type="project" value="TreeGrafter"/>
</dbReference>
<dbReference type="GO" id="GO:0030424">
    <property type="term" value="C:axon"/>
    <property type="evidence" value="ECO:0007669"/>
    <property type="project" value="TreeGrafter"/>
</dbReference>
<feature type="transmembrane region" description="Helical" evidence="8">
    <location>
        <begin position="224"/>
        <end position="246"/>
    </location>
</feature>
<keyword evidence="2 8" id="KW-1003">Cell membrane</keyword>
<evidence type="ECO:0000256" key="6">
    <source>
        <dbReference type="ARBA" id="ARBA00023170"/>
    </source>
</evidence>
<dbReference type="InterPro" id="IPR013604">
    <property type="entry name" value="7TM_chemorcpt"/>
</dbReference>
<keyword evidence="3 8" id="KW-0812">Transmembrane</keyword>
<dbReference type="GO" id="GO:0005886">
    <property type="term" value="C:plasma membrane"/>
    <property type="evidence" value="ECO:0007669"/>
    <property type="project" value="UniProtKB-SubCell"/>
</dbReference>
<dbReference type="GO" id="GO:0007635">
    <property type="term" value="P:chemosensory behavior"/>
    <property type="evidence" value="ECO:0007669"/>
    <property type="project" value="TreeGrafter"/>
</dbReference>
<feature type="transmembrane region" description="Helical" evidence="8">
    <location>
        <begin position="6"/>
        <end position="23"/>
    </location>
</feature>
<dbReference type="GO" id="GO:0050909">
    <property type="term" value="P:sensory perception of taste"/>
    <property type="evidence" value="ECO:0007669"/>
    <property type="project" value="InterPro"/>
</dbReference>
<dbReference type="GO" id="GO:0043025">
    <property type="term" value="C:neuronal cell body"/>
    <property type="evidence" value="ECO:0007669"/>
    <property type="project" value="TreeGrafter"/>
</dbReference>
<feature type="transmembrane region" description="Helical" evidence="8">
    <location>
        <begin position="151"/>
        <end position="173"/>
    </location>
</feature>
<feature type="transmembrane region" description="Helical" evidence="8">
    <location>
        <begin position="35"/>
        <end position="60"/>
    </location>
</feature>
<dbReference type="GO" id="GO:0008049">
    <property type="term" value="P:male courtship behavior"/>
    <property type="evidence" value="ECO:0007669"/>
    <property type="project" value="TreeGrafter"/>
</dbReference>
<keyword evidence="7 8" id="KW-0807">Transducer</keyword>
<evidence type="ECO:0000313" key="9">
    <source>
        <dbReference type="RefSeq" id="XP_028130245.1"/>
    </source>
</evidence>
<reference evidence="9" key="1">
    <citation type="submission" date="2025-08" db="UniProtKB">
        <authorList>
            <consortium name="RefSeq"/>
        </authorList>
    </citation>
    <scope>IDENTIFICATION</scope>
    <source>
        <tissue evidence="9">Whole insect</tissue>
    </source>
</reference>
<dbReference type="GO" id="GO:0007165">
    <property type="term" value="P:signal transduction"/>
    <property type="evidence" value="ECO:0007669"/>
    <property type="project" value="UniProtKB-KW"/>
</dbReference>
<keyword evidence="5 8" id="KW-0472">Membrane</keyword>
<comment type="caution">
    <text evidence="8">Lacks conserved residue(s) required for the propagation of feature annotation.</text>
</comment>
<name>A0A6P7F9U5_DIAVI</name>
<keyword evidence="6 8" id="KW-0675">Receptor</keyword>
<gene>
    <name evidence="9" type="primary">LOC114326179</name>
</gene>
<feature type="transmembrane region" description="Helical" evidence="8">
    <location>
        <begin position="333"/>
        <end position="352"/>
    </location>
</feature>
<dbReference type="RefSeq" id="XP_028130245.1">
    <property type="nucleotide sequence ID" value="XM_028274444.1"/>
</dbReference>
<dbReference type="Pfam" id="PF08395">
    <property type="entry name" value="7tm_7"/>
    <property type="match status" value="1"/>
</dbReference>
<evidence type="ECO:0000256" key="4">
    <source>
        <dbReference type="ARBA" id="ARBA00022989"/>
    </source>
</evidence>
<evidence type="ECO:0000256" key="2">
    <source>
        <dbReference type="ARBA" id="ARBA00022475"/>
    </source>
</evidence>
<protein>
    <recommendedName>
        <fullName evidence="8">Gustatory receptor</fullName>
    </recommendedName>
</protein>
<feature type="transmembrane region" description="Helical" evidence="8">
    <location>
        <begin position="258"/>
        <end position="280"/>
    </location>
</feature>
<comment type="function">
    <text evidence="8">Gustatory receptor which mediates acceptance or avoidance behavior, depending on its substrates.</text>
</comment>
<evidence type="ECO:0000256" key="7">
    <source>
        <dbReference type="ARBA" id="ARBA00023224"/>
    </source>
</evidence>
<sequence>MIETQKPFLVSTSIAIFISLYTIMPPYNFKTKRFIYLSCFKWYAISALMIVIIMSGLSLIRRHEIFLTFVPSTLLMWLDMSTEIIGITNIIIFNMNSTLLKTKQWYKLFTKLGKIYVPLPQKYSSGCFIVVTITLLIIYITFTLTYGLVSIYYFSYSLFYYAQFLLAFIIYSITKPVRYRYFLLQTTLKHLQQISCLKDRLETLKTAEKVYLELNDIIENFNDIFGWPIFGLMFNFGVMLITTLALSTTATEINITVFYLLVTVATSIWPLVITFSCDLTTKEAQKIPQRCLKMEKKLIVTPEELAALRSFENRALVHVPKFTAAGFFEINRVTLLTFISNLATYFVVLMQLNSMFNK</sequence>
<dbReference type="PANTHER" id="PTHR21143">
    <property type="entry name" value="INVERTEBRATE GUSTATORY RECEPTOR"/>
    <property type="match status" value="1"/>
</dbReference>
<evidence type="ECO:0000256" key="5">
    <source>
        <dbReference type="ARBA" id="ARBA00023136"/>
    </source>
</evidence>
<comment type="subcellular location">
    <subcellularLocation>
        <location evidence="1 8">Cell membrane</location>
        <topology evidence="1 8">Multi-pass membrane protein</topology>
    </subcellularLocation>
</comment>
<organism evidence="9">
    <name type="scientific">Diabrotica virgifera virgifera</name>
    <name type="common">western corn rootworm</name>
    <dbReference type="NCBI Taxonomy" id="50390"/>
    <lineage>
        <taxon>Eukaryota</taxon>
        <taxon>Metazoa</taxon>
        <taxon>Ecdysozoa</taxon>
        <taxon>Arthropoda</taxon>
        <taxon>Hexapoda</taxon>
        <taxon>Insecta</taxon>
        <taxon>Pterygota</taxon>
        <taxon>Neoptera</taxon>
        <taxon>Endopterygota</taxon>
        <taxon>Coleoptera</taxon>
        <taxon>Polyphaga</taxon>
        <taxon>Cucujiformia</taxon>
        <taxon>Chrysomeloidea</taxon>
        <taxon>Chrysomelidae</taxon>
        <taxon>Galerucinae</taxon>
        <taxon>Diabroticina</taxon>
        <taxon>Diabroticites</taxon>
        <taxon>Diabrotica</taxon>
    </lineage>
</organism>
<feature type="transmembrane region" description="Helical" evidence="8">
    <location>
        <begin position="80"/>
        <end position="102"/>
    </location>
</feature>
<keyword evidence="4 8" id="KW-1133">Transmembrane helix</keyword>
<proteinExistence type="inferred from homology"/>